<proteinExistence type="predicted"/>
<organism evidence="2 3">
    <name type="scientific">Phaeosphaeria nodorum (strain SN15 / ATCC MYA-4574 / FGSC 10173)</name>
    <name type="common">Glume blotch fungus</name>
    <name type="synonym">Parastagonospora nodorum</name>
    <dbReference type="NCBI Taxonomy" id="321614"/>
    <lineage>
        <taxon>Eukaryota</taxon>
        <taxon>Fungi</taxon>
        <taxon>Dikarya</taxon>
        <taxon>Ascomycota</taxon>
        <taxon>Pezizomycotina</taxon>
        <taxon>Dothideomycetes</taxon>
        <taxon>Pleosporomycetidae</taxon>
        <taxon>Pleosporales</taxon>
        <taxon>Pleosporineae</taxon>
        <taxon>Phaeosphaeriaceae</taxon>
        <taxon>Parastagonospora</taxon>
    </lineage>
</organism>
<name>A0A7U2EW44_PHANO</name>
<evidence type="ECO:0000313" key="2">
    <source>
        <dbReference type="EMBL" id="QRC94089.1"/>
    </source>
</evidence>
<reference evidence="3" key="1">
    <citation type="journal article" date="2021" name="BMC Genomics">
        <title>Chromosome-level genome assembly and manually-curated proteome of model necrotroph Parastagonospora nodorum Sn15 reveals a genome-wide trove of candidate effector homologs, and redundancy of virulence-related functions within an accessory chromosome.</title>
        <authorList>
            <person name="Bertazzoni S."/>
            <person name="Jones D.A.B."/>
            <person name="Phan H.T."/>
            <person name="Tan K.-C."/>
            <person name="Hane J.K."/>
        </authorList>
    </citation>
    <scope>NUCLEOTIDE SEQUENCE [LARGE SCALE GENOMIC DNA]</scope>
    <source>
        <strain evidence="3">SN15 / ATCC MYA-4574 / FGSC 10173)</strain>
    </source>
</reference>
<dbReference type="EMBL" id="CP069026">
    <property type="protein sequence ID" value="QRC94089.1"/>
    <property type="molecule type" value="Genomic_DNA"/>
</dbReference>
<evidence type="ECO:0000256" key="1">
    <source>
        <dbReference type="SAM" id="MobiDB-lite"/>
    </source>
</evidence>
<dbReference type="AlphaFoldDB" id="A0A7U2EW44"/>
<sequence length="167" mass="18554">MLISIEASTRWSRPGPRPPSEPPRGPLRLWSCTANASHRLPSICSISFHRDSSCPCGRKTGSDSRPVMLPPCEHSSSQAPTSPLAPRSKRKRPLPPSCRRSRPEHPSQGERSRKSLPVDDDAYTYTAQLSRESNFRSSEGARDSGFYTKRTDIRIAYTFTDESGLAP</sequence>
<gene>
    <name evidence="2" type="ORF">JI435_073710</name>
</gene>
<evidence type="ECO:0000313" key="3">
    <source>
        <dbReference type="Proteomes" id="UP000663193"/>
    </source>
</evidence>
<accession>A0A7U2EW44</accession>
<feature type="compositionally biased region" description="Polar residues" evidence="1">
    <location>
        <begin position="125"/>
        <end position="137"/>
    </location>
</feature>
<dbReference type="Proteomes" id="UP000663193">
    <property type="component" value="Chromosome 4"/>
</dbReference>
<feature type="region of interest" description="Disordered" evidence="1">
    <location>
        <begin position="55"/>
        <end position="147"/>
    </location>
</feature>
<feature type="compositionally biased region" description="Basic and acidic residues" evidence="1">
    <location>
        <begin position="101"/>
        <end position="117"/>
    </location>
</feature>
<keyword evidence="3" id="KW-1185">Reference proteome</keyword>
<dbReference type="VEuPathDB" id="FungiDB:JI435_073710"/>
<feature type="region of interest" description="Disordered" evidence="1">
    <location>
        <begin position="1"/>
        <end position="28"/>
    </location>
</feature>
<feature type="compositionally biased region" description="Polar residues" evidence="1">
    <location>
        <begin position="1"/>
        <end position="11"/>
    </location>
</feature>
<feature type="compositionally biased region" description="Pro residues" evidence="1">
    <location>
        <begin position="15"/>
        <end position="25"/>
    </location>
</feature>
<protein>
    <submittedName>
        <fullName evidence="2">Uncharacterized protein</fullName>
    </submittedName>
</protein>